<feature type="region of interest" description="Disordered" evidence="1">
    <location>
        <begin position="85"/>
        <end position="114"/>
    </location>
</feature>
<keyword evidence="2" id="KW-0812">Transmembrane</keyword>
<evidence type="ECO:0000313" key="3">
    <source>
        <dbReference type="EMBL" id="RIE07777.1"/>
    </source>
</evidence>
<dbReference type="OrthoDB" id="9807031at2"/>
<dbReference type="RefSeq" id="WP_119120429.1">
    <property type="nucleotide sequence ID" value="NZ_QXIU01000218.1"/>
</dbReference>
<proteinExistence type="predicted"/>
<name>A0A398D600_9BACT</name>
<dbReference type="AlphaFoldDB" id="A0A398D600"/>
<gene>
    <name evidence="3" type="ORF">SMC5_08925</name>
</gene>
<organism evidence="3 4">
    <name type="scientific">Candidatus Cryosericum odellii</name>
    <dbReference type="NCBI Taxonomy" id="2290917"/>
    <lineage>
        <taxon>Bacteria</taxon>
        <taxon>Pseudomonadati</taxon>
        <taxon>Caldisericota/Cryosericota group</taxon>
        <taxon>Candidatus Cryosericota</taxon>
        <taxon>Candidatus Cryosericia</taxon>
        <taxon>Candidatus Cryosericales</taxon>
        <taxon>Candidatus Cryosericaceae</taxon>
        <taxon>Candidatus Cryosericum</taxon>
    </lineage>
</organism>
<evidence type="ECO:0000256" key="1">
    <source>
        <dbReference type="SAM" id="MobiDB-lite"/>
    </source>
</evidence>
<feature type="transmembrane region" description="Helical" evidence="2">
    <location>
        <begin position="119"/>
        <end position="140"/>
    </location>
</feature>
<keyword evidence="2" id="KW-1133">Transmembrane helix</keyword>
<protein>
    <submittedName>
        <fullName evidence="3">Uncharacterized protein</fullName>
    </submittedName>
</protein>
<keyword evidence="2" id="KW-0472">Membrane</keyword>
<dbReference type="EMBL" id="QXIU01000218">
    <property type="protein sequence ID" value="RIE07777.1"/>
    <property type="molecule type" value="Genomic_DNA"/>
</dbReference>
<comment type="caution">
    <text evidence="3">The sequence shown here is derived from an EMBL/GenBank/DDBJ whole genome shotgun (WGS) entry which is preliminary data.</text>
</comment>
<sequence length="142" mass="15964">MELDKEKGPIYSRYDRDRPENYSAVVDYAAPPRTSDEIQFMLAHKITPNQADPNDMRPGSSRTYQEGATTLPTFLQALNASMAQRTAGQSVDGQNKTDQASSWSGQRQGTKRTPAQNRAALVGVIIWFLFIIFSMLMSLFRK</sequence>
<reference evidence="3 4" key="1">
    <citation type="submission" date="2018-09" db="EMBL/GenBank/DDBJ databases">
        <title>Discovery and Ecogenomic Context for Candidatus Cryosericales, a Global Caldiserica Order Active in Thawing Permafrost.</title>
        <authorList>
            <person name="Martinez M.A."/>
            <person name="Woodcroft B.J."/>
            <person name="Ignacio Espinoza J.C."/>
            <person name="Zayed A."/>
            <person name="Singleton C.M."/>
            <person name="Boyd J."/>
            <person name="Li Y.-F."/>
            <person name="Purvine S."/>
            <person name="Maughan H."/>
            <person name="Hodgkins S.B."/>
            <person name="Anderson D."/>
            <person name="Sederholm M."/>
            <person name="Temperton B."/>
            <person name="Saleska S.R."/>
            <person name="Tyson G.W."/>
            <person name="Rich V.I."/>
        </authorList>
    </citation>
    <scope>NUCLEOTIDE SEQUENCE [LARGE SCALE GENOMIC DNA]</scope>
    <source>
        <strain evidence="3 4">SMC5</strain>
    </source>
</reference>
<accession>A0A398D600</accession>
<evidence type="ECO:0000256" key="2">
    <source>
        <dbReference type="SAM" id="Phobius"/>
    </source>
</evidence>
<dbReference type="Proteomes" id="UP000266489">
    <property type="component" value="Unassembled WGS sequence"/>
</dbReference>
<evidence type="ECO:0000313" key="4">
    <source>
        <dbReference type="Proteomes" id="UP000266489"/>
    </source>
</evidence>